<proteinExistence type="predicted"/>
<accession>A0A9X9LXX2</accession>
<evidence type="ECO:0000313" key="2">
    <source>
        <dbReference type="Proteomes" id="UP000269945"/>
    </source>
</evidence>
<dbReference type="Proteomes" id="UP000269945">
    <property type="component" value="Unassembled WGS sequence"/>
</dbReference>
<gene>
    <name evidence="1" type="ORF">BN2614_LOCUS1</name>
</gene>
<organism evidence="1 2">
    <name type="scientific">Gulo gulo</name>
    <name type="common">Wolverine</name>
    <name type="synonym">Gluton</name>
    <dbReference type="NCBI Taxonomy" id="48420"/>
    <lineage>
        <taxon>Eukaryota</taxon>
        <taxon>Metazoa</taxon>
        <taxon>Chordata</taxon>
        <taxon>Craniata</taxon>
        <taxon>Vertebrata</taxon>
        <taxon>Euteleostomi</taxon>
        <taxon>Mammalia</taxon>
        <taxon>Eutheria</taxon>
        <taxon>Laurasiatheria</taxon>
        <taxon>Carnivora</taxon>
        <taxon>Caniformia</taxon>
        <taxon>Musteloidea</taxon>
        <taxon>Mustelidae</taxon>
        <taxon>Guloninae</taxon>
        <taxon>Gulo</taxon>
    </lineage>
</organism>
<sequence length="38" mass="4385">MTCQSWDYGASQVCPRISSLNSTWGIGHIFLDRTWNRP</sequence>
<keyword evidence="2" id="KW-1185">Reference proteome</keyword>
<evidence type="ECO:0000313" key="1">
    <source>
        <dbReference type="EMBL" id="VCW99130.1"/>
    </source>
</evidence>
<protein>
    <submittedName>
        <fullName evidence="1">Uncharacterized protein</fullName>
    </submittedName>
</protein>
<dbReference type="EMBL" id="CYRY02027607">
    <property type="protein sequence ID" value="VCW99130.1"/>
    <property type="molecule type" value="Genomic_DNA"/>
</dbReference>
<comment type="caution">
    <text evidence="1">The sequence shown here is derived from an EMBL/GenBank/DDBJ whole genome shotgun (WGS) entry which is preliminary data.</text>
</comment>
<reference evidence="1 2" key="1">
    <citation type="submission" date="2018-10" db="EMBL/GenBank/DDBJ databases">
        <authorList>
            <person name="Ekblom R."/>
            <person name="Jareborg N."/>
        </authorList>
    </citation>
    <scope>NUCLEOTIDE SEQUENCE [LARGE SCALE GENOMIC DNA]</scope>
    <source>
        <tissue evidence="1">Muscle</tissue>
    </source>
</reference>
<dbReference type="AlphaFoldDB" id="A0A9X9LXX2"/>
<name>A0A9X9LXX2_GULGU</name>